<name>A0ABT7WCH4_9FLAO</name>
<dbReference type="EMBL" id="JAUDUY010000002">
    <property type="protein sequence ID" value="MDM9630621.1"/>
    <property type="molecule type" value="Genomic_DNA"/>
</dbReference>
<evidence type="ECO:0000313" key="3">
    <source>
        <dbReference type="Proteomes" id="UP001174839"/>
    </source>
</evidence>
<gene>
    <name evidence="2" type="ORF">QU605_04020</name>
</gene>
<keyword evidence="3" id="KW-1185">Reference proteome</keyword>
<dbReference type="InterPro" id="IPR019619">
    <property type="entry name" value="DUF2490"/>
</dbReference>
<feature type="signal peptide" evidence="1">
    <location>
        <begin position="1"/>
        <end position="33"/>
    </location>
</feature>
<keyword evidence="1" id="KW-0732">Signal</keyword>
<comment type="caution">
    <text evidence="2">The sequence shown here is derived from an EMBL/GenBank/DDBJ whole genome shotgun (WGS) entry which is preliminary data.</text>
</comment>
<organism evidence="2 3">
    <name type="scientific">Robiginitalea aurantiaca</name>
    <dbReference type="NCBI Taxonomy" id="3056915"/>
    <lineage>
        <taxon>Bacteria</taxon>
        <taxon>Pseudomonadati</taxon>
        <taxon>Bacteroidota</taxon>
        <taxon>Flavobacteriia</taxon>
        <taxon>Flavobacteriales</taxon>
        <taxon>Flavobacteriaceae</taxon>
        <taxon>Robiginitalea</taxon>
    </lineage>
</organism>
<evidence type="ECO:0000256" key="1">
    <source>
        <dbReference type="SAM" id="SignalP"/>
    </source>
</evidence>
<dbReference type="Pfam" id="PF10677">
    <property type="entry name" value="DUF2490"/>
    <property type="match status" value="1"/>
</dbReference>
<dbReference type="Proteomes" id="UP001174839">
    <property type="component" value="Unassembled WGS sequence"/>
</dbReference>
<feature type="chain" id="PRO_5046981409" evidence="1">
    <location>
        <begin position="34"/>
        <end position="251"/>
    </location>
</feature>
<accession>A0ABT7WCH4</accession>
<proteinExistence type="predicted"/>
<sequence length="251" mass="29719">MGRYPFKKNLANSAGLVLTLLTLVLSGPDSLNAQETGEEELGAWYMYFGMNRFAERWSLHTEAQWRYYQWNRNFNQLLLRTGINYHISEKAIATLGYAYIDTDPTFEDAPSPDTPFAGNLISENRIFEQFILMNRVSELRFEHRYRLEQRFINYQGENQTRHRARYRLQLTLPLTDTFFINVYDEVFLNLQGEVFDQNRLYAAFGVRITENSSIQIGYLKNHFRNTNFDRLQFALFFNPDLRNIFGKQPLN</sequence>
<reference evidence="2" key="1">
    <citation type="submission" date="2023-06" db="EMBL/GenBank/DDBJ databases">
        <title>Robiginitalea aurantiacus sp. nov. and Algoriphagus sediminis sp. nov., isolated from coastal sediment.</title>
        <authorList>
            <person name="Zhou Z.Y."/>
            <person name="An J."/>
            <person name="Jia Y.W."/>
            <person name="Du Z.J."/>
        </authorList>
    </citation>
    <scope>NUCLEOTIDE SEQUENCE</scope>
    <source>
        <strain evidence="2">M39</strain>
    </source>
</reference>
<evidence type="ECO:0000313" key="2">
    <source>
        <dbReference type="EMBL" id="MDM9630621.1"/>
    </source>
</evidence>
<protein>
    <submittedName>
        <fullName evidence="2">DUF2490 domain-containing protein</fullName>
    </submittedName>
</protein>
<dbReference type="RefSeq" id="WP_289723990.1">
    <property type="nucleotide sequence ID" value="NZ_JAUDUY010000002.1"/>
</dbReference>